<name>A0ABP7GG43_9FLAO</name>
<dbReference type="EMBL" id="BAABDU010000003">
    <property type="protein sequence ID" value="GAA3764882.1"/>
    <property type="molecule type" value="Genomic_DNA"/>
</dbReference>
<reference evidence="2" key="1">
    <citation type="journal article" date="2019" name="Int. J. Syst. Evol. Microbiol.">
        <title>The Global Catalogue of Microorganisms (GCM) 10K type strain sequencing project: providing services to taxonomists for standard genome sequencing and annotation.</title>
        <authorList>
            <consortium name="The Broad Institute Genomics Platform"/>
            <consortium name="The Broad Institute Genome Sequencing Center for Infectious Disease"/>
            <person name="Wu L."/>
            <person name="Ma J."/>
        </authorList>
    </citation>
    <scope>NUCLEOTIDE SEQUENCE [LARGE SCALE GENOMIC DNA]</scope>
    <source>
        <strain evidence="2">JCM 17337</strain>
    </source>
</reference>
<dbReference type="Gene3D" id="3.10.620.30">
    <property type="match status" value="1"/>
</dbReference>
<organism evidence="1 2">
    <name type="scientific">Flavobacterium ginsengiterrae</name>
    <dbReference type="NCBI Taxonomy" id="871695"/>
    <lineage>
        <taxon>Bacteria</taxon>
        <taxon>Pseudomonadati</taxon>
        <taxon>Bacteroidota</taxon>
        <taxon>Flavobacteriia</taxon>
        <taxon>Flavobacteriales</taxon>
        <taxon>Flavobacteriaceae</taxon>
        <taxon>Flavobacterium</taxon>
    </lineage>
</organism>
<gene>
    <name evidence="1" type="ORF">GCM10022423_16440</name>
</gene>
<evidence type="ECO:0000313" key="1">
    <source>
        <dbReference type="EMBL" id="GAA3764882.1"/>
    </source>
</evidence>
<protein>
    <recommendedName>
        <fullName evidence="3">DUF3857 domain-containing protein</fullName>
    </recommendedName>
</protein>
<proteinExistence type="predicted"/>
<comment type="caution">
    <text evidence="1">The sequence shown here is derived from an EMBL/GenBank/DDBJ whole genome shotgun (WGS) entry which is preliminary data.</text>
</comment>
<evidence type="ECO:0000313" key="2">
    <source>
        <dbReference type="Proteomes" id="UP001500748"/>
    </source>
</evidence>
<accession>A0ABP7GG43</accession>
<dbReference type="Proteomes" id="UP001500748">
    <property type="component" value="Unassembled WGS sequence"/>
</dbReference>
<evidence type="ECO:0008006" key="3">
    <source>
        <dbReference type="Google" id="ProtNLM"/>
    </source>
</evidence>
<keyword evidence="2" id="KW-1185">Reference proteome</keyword>
<dbReference type="RefSeq" id="WP_345142785.1">
    <property type="nucleotide sequence ID" value="NZ_BAABDU010000003.1"/>
</dbReference>
<sequence>MENTVDLEHYKIQKPENWAPNIDDNQLIENIKESDFSNKQVEEGRDFCYLLDKVYYTSDNENSEYACVAYTLNEPSNLESASAKDIIVEENETYIIHRISVLREGVLIDKIADTKIKVLDNENQSEGGILSSSKKVNITIKDLRLYDVLITEDSRVKVFTDRDFMRKEFLKYVFVTPSTYWAYGTYKFTFINDRKDTVAYKKTFFRDEEGNVLEPEISYLQKGERFVFEEENYINFFDTNREIAPFIDFATNSSWIDLANYIAPLYEDVYSKASLKEFAPKLVEKLDAIADKDEQLQFAVDYVQNHVYYTYNADEMNGHKPQEPAITYENKQGDCKAKSVLLKVVLDYLNVDSSVVLVNFNTDHYITHYLPSLLTFNHVILKINYKGETYFIDATSRDEFGLIENRGFIYFMHYLEVKPNQGLQIREPHKFSYYGINEKVDFSAQNNIGQLKLVTTYKGNRANYMRKYFKNTNKREIVDSWNNFLFYTLNYSNDRNGTDIRTIFKNAALDIISDDKKLNEFTIQYQAEIDNPYFTDQQKNRFLMYFDRNMVKNGARDFMHTDIPFWHNFDNEKYEVNLTTDQKIDVQEKYTIQESTINNPYFDYTSRKKVTKNGASIYIDFKPLVNLEIPQKDFEDFRNAHHEVADSNFGIGIDIIEQGLLNMLKYNFKKRLNK</sequence>